<evidence type="ECO:0000313" key="11">
    <source>
        <dbReference type="Proteomes" id="UP000694546"/>
    </source>
</evidence>
<protein>
    <submittedName>
        <fullName evidence="10">DAN domain family, member 5</fullName>
    </submittedName>
</protein>
<dbReference type="SMART" id="SM00041">
    <property type="entry name" value="CT"/>
    <property type="match status" value="1"/>
</dbReference>
<dbReference type="Ensembl" id="ENSGMOT00000067101.1">
    <property type="protein sequence ID" value="ENSGMOP00000026670.1"/>
    <property type="gene ID" value="ENSGMOG00000024210.1"/>
</dbReference>
<feature type="region of interest" description="Disordered" evidence="8">
    <location>
        <begin position="80"/>
        <end position="143"/>
    </location>
</feature>
<evidence type="ECO:0000256" key="8">
    <source>
        <dbReference type="SAM" id="MobiDB-lite"/>
    </source>
</evidence>
<evidence type="ECO:0000256" key="3">
    <source>
        <dbReference type="ARBA" id="ARBA00022525"/>
    </source>
</evidence>
<dbReference type="GO" id="GO:0003002">
    <property type="term" value="P:regionalization"/>
    <property type="evidence" value="ECO:0007669"/>
    <property type="project" value="UniProtKB-ARBA"/>
</dbReference>
<organism evidence="10 11">
    <name type="scientific">Gadus morhua</name>
    <name type="common">Atlantic cod</name>
    <dbReference type="NCBI Taxonomy" id="8049"/>
    <lineage>
        <taxon>Eukaryota</taxon>
        <taxon>Metazoa</taxon>
        <taxon>Chordata</taxon>
        <taxon>Craniata</taxon>
        <taxon>Vertebrata</taxon>
        <taxon>Euteleostomi</taxon>
        <taxon>Actinopterygii</taxon>
        <taxon>Neopterygii</taxon>
        <taxon>Teleostei</taxon>
        <taxon>Neoteleostei</taxon>
        <taxon>Acanthomorphata</taxon>
        <taxon>Zeiogadaria</taxon>
        <taxon>Gadariae</taxon>
        <taxon>Gadiformes</taxon>
        <taxon>Gadoidei</taxon>
        <taxon>Gadidae</taxon>
        <taxon>Gadus</taxon>
    </lineage>
</organism>
<name>A0A8C5A464_GADMO</name>
<comment type="caution">
    <text evidence="7">Lacks conserved residue(s) required for the propagation of feature annotation.</text>
</comment>
<feature type="domain" description="CTCK" evidence="9">
    <location>
        <begin position="169"/>
        <end position="261"/>
    </location>
</feature>
<dbReference type="PROSITE" id="PS01225">
    <property type="entry name" value="CTCK_2"/>
    <property type="match status" value="1"/>
</dbReference>
<reference evidence="10" key="2">
    <citation type="submission" date="2025-09" db="UniProtKB">
        <authorList>
            <consortium name="Ensembl"/>
        </authorList>
    </citation>
    <scope>IDENTIFICATION</scope>
</reference>
<dbReference type="InterPro" id="IPR006207">
    <property type="entry name" value="Cys_knot_C"/>
</dbReference>
<evidence type="ECO:0000256" key="7">
    <source>
        <dbReference type="PROSITE-ProRule" id="PRU00039"/>
    </source>
</evidence>
<dbReference type="Pfam" id="PF03045">
    <property type="entry name" value="DAN"/>
    <property type="match status" value="1"/>
</dbReference>
<dbReference type="PANTHER" id="PTHR15273:SF8">
    <property type="entry name" value="CERBERUS"/>
    <property type="match status" value="1"/>
</dbReference>
<dbReference type="InterPro" id="IPR016860">
    <property type="entry name" value="Cerberus"/>
</dbReference>
<evidence type="ECO:0000256" key="5">
    <source>
        <dbReference type="ARBA" id="ARBA00023157"/>
    </source>
</evidence>
<reference evidence="10" key="1">
    <citation type="submission" date="2025-08" db="UniProtKB">
        <authorList>
            <consortium name="Ensembl"/>
        </authorList>
    </citation>
    <scope>IDENTIFICATION</scope>
</reference>
<dbReference type="InterPro" id="IPR029034">
    <property type="entry name" value="Cystine-knot_cytokine"/>
</dbReference>
<keyword evidence="4" id="KW-0732">Signal</keyword>
<dbReference type="GO" id="GO:0032926">
    <property type="term" value="P:negative regulation of activin receptor signaling pathway"/>
    <property type="evidence" value="ECO:0007669"/>
    <property type="project" value="UniProtKB-ARBA"/>
</dbReference>
<keyword evidence="5" id="KW-1015">Disulfide bond</keyword>
<dbReference type="GO" id="GO:0048513">
    <property type="term" value="P:animal organ development"/>
    <property type="evidence" value="ECO:0007669"/>
    <property type="project" value="UniProtKB-ARBA"/>
</dbReference>
<dbReference type="PANTHER" id="PTHR15273">
    <property type="entry name" value="DAN DOMAIN FAMILY MEMBER 5"/>
    <property type="match status" value="1"/>
</dbReference>
<keyword evidence="3 6" id="KW-0964">Secreted</keyword>
<feature type="compositionally biased region" description="Basic and acidic residues" evidence="8">
    <location>
        <begin position="122"/>
        <end position="135"/>
    </location>
</feature>
<comment type="subcellular location">
    <subcellularLocation>
        <location evidence="1 6">Secreted</location>
    </subcellularLocation>
</comment>
<evidence type="ECO:0000256" key="2">
    <source>
        <dbReference type="ARBA" id="ARBA00007872"/>
    </source>
</evidence>
<proteinExistence type="inferred from homology"/>
<dbReference type="AlphaFoldDB" id="A0A8C5A464"/>
<dbReference type="Proteomes" id="UP000694546">
    <property type="component" value="Chromosome 3"/>
</dbReference>
<keyword evidence="11" id="KW-1185">Reference proteome</keyword>
<dbReference type="OMA" id="KQTCTAV"/>
<evidence type="ECO:0000256" key="4">
    <source>
        <dbReference type="ARBA" id="ARBA00022729"/>
    </source>
</evidence>
<evidence type="ECO:0000313" key="10">
    <source>
        <dbReference type="Ensembl" id="ENSGMOP00000026670.1"/>
    </source>
</evidence>
<evidence type="ECO:0000256" key="1">
    <source>
        <dbReference type="ARBA" id="ARBA00004613"/>
    </source>
</evidence>
<sequence>MRSLLWDAFYCSIPTLQNVIPFCVNYPGCGCFSLGVTPAHVALTTTLESSGSGPPEPPGLMLHRGVVKVVRLDSNLPARGSGLFKRAPTAHRGGPRRPFPAFLSRGRAGPAGGQAGAPPPPPREKESPRGLEARKRQGLQMWQQAVSKEQHSGKVSLALSLKEARQQTCRAIPFPQRVMVEGCEAVTVHNKLCFGQCSSLFVPTGALEEAGGRVRRGGCSRCSPSRTRAARVVLRCGPRGFLERQVLVVEECRCELDSVCCLMLNTDFRFV</sequence>
<dbReference type="InterPro" id="IPR004133">
    <property type="entry name" value="DAN_dom"/>
</dbReference>
<dbReference type="GeneTree" id="ENSGT00530000063926"/>
<evidence type="ECO:0000256" key="6">
    <source>
        <dbReference type="PIRNR" id="PIRNR027807"/>
    </source>
</evidence>
<evidence type="ECO:0000259" key="9">
    <source>
        <dbReference type="PROSITE" id="PS01225"/>
    </source>
</evidence>
<dbReference type="GO" id="GO:0005576">
    <property type="term" value="C:extracellular region"/>
    <property type="evidence" value="ECO:0007669"/>
    <property type="project" value="UniProtKB-SubCell"/>
</dbReference>
<accession>A0A8C5A464</accession>
<dbReference type="Gene3D" id="2.10.90.10">
    <property type="entry name" value="Cystine-knot cytokines"/>
    <property type="match status" value="1"/>
</dbReference>
<comment type="similarity">
    <text evidence="2 6">Belongs to the DAN family.</text>
</comment>